<dbReference type="EMBL" id="BMOE01000001">
    <property type="protein sequence ID" value="GGJ63476.1"/>
    <property type="molecule type" value="Genomic_DNA"/>
</dbReference>
<comment type="pathway">
    <text evidence="2 6">One-carbon metabolism; tetrahydrofolate interconversion.</text>
</comment>
<keyword evidence="3 6" id="KW-0285">Flavoprotein</keyword>
<reference evidence="7" key="1">
    <citation type="journal article" date="2014" name="Int. J. Syst. Evol. Microbiol.">
        <title>Complete genome sequence of Corynebacterium casei LMG S-19264T (=DSM 44701T), isolated from a smear-ripened cheese.</title>
        <authorList>
            <consortium name="US DOE Joint Genome Institute (JGI-PGF)"/>
            <person name="Walter F."/>
            <person name="Albersmeier A."/>
            <person name="Kalinowski J."/>
            <person name="Ruckert C."/>
        </authorList>
    </citation>
    <scope>NUCLEOTIDE SEQUENCE</scope>
    <source>
        <strain evidence="7">JCM 14371</strain>
    </source>
</reference>
<dbReference type="GO" id="GO:0004489">
    <property type="term" value="F:methylenetetrahydrofolate reductase [NAD(P)H] activity"/>
    <property type="evidence" value="ECO:0007669"/>
    <property type="project" value="InterPro"/>
</dbReference>
<keyword evidence="4 6" id="KW-0274">FAD</keyword>
<dbReference type="InterPro" id="IPR029041">
    <property type="entry name" value="FAD-linked_oxidoreductase-like"/>
</dbReference>
<dbReference type="Gene3D" id="3.20.20.220">
    <property type="match status" value="1"/>
</dbReference>
<evidence type="ECO:0000256" key="1">
    <source>
        <dbReference type="ARBA" id="ARBA00001974"/>
    </source>
</evidence>
<accession>A0A917P601</accession>
<proteinExistence type="inferred from homology"/>
<keyword evidence="5 6" id="KW-0560">Oxidoreductase</keyword>
<organism evidence="7 8">
    <name type="scientific">Deinococcus aquiradiocola</name>
    <dbReference type="NCBI Taxonomy" id="393059"/>
    <lineage>
        <taxon>Bacteria</taxon>
        <taxon>Thermotogati</taxon>
        <taxon>Deinococcota</taxon>
        <taxon>Deinococci</taxon>
        <taxon>Deinococcales</taxon>
        <taxon>Deinococcaceae</taxon>
        <taxon>Deinococcus</taxon>
    </lineage>
</organism>
<dbReference type="GO" id="GO:0006555">
    <property type="term" value="P:methionine metabolic process"/>
    <property type="evidence" value="ECO:0007669"/>
    <property type="project" value="InterPro"/>
</dbReference>
<keyword evidence="8" id="KW-1185">Reference proteome</keyword>
<dbReference type="Proteomes" id="UP000635726">
    <property type="component" value="Unassembled WGS sequence"/>
</dbReference>
<comment type="cofactor">
    <cofactor evidence="1 6">
        <name>FAD</name>
        <dbReference type="ChEBI" id="CHEBI:57692"/>
    </cofactor>
</comment>
<dbReference type="RefSeq" id="WP_188960554.1">
    <property type="nucleotide sequence ID" value="NZ_BMOE01000001.1"/>
</dbReference>
<comment type="caution">
    <text evidence="7">The sequence shown here is derived from an EMBL/GenBank/DDBJ whole genome shotgun (WGS) entry which is preliminary data.</text>
</comment>
<evidence type="ECO:0000313" key="8">
    <source>
        <dbReference type="Proteomes" id="UP000635726"/>
    </source>
</evidence>
<dbReference type="Pfam" id="PF02219">
    <property type="entry name" value="MTHFR"/>
    <property type="match status" value="1"/>
</dbReference>
<evidence type="ECO:0000256" key="6">
    <source>
        <dbReference type="RuleBase" id="RU003862"/>
    </source>
</evidence>
<gene>
    <name evidence="7" type="ORF">GCM10008939_04180</name>
</gene>
<sequence>MTDTSLPAASRIAVELVPRSRSALNAELEAVRALGGVQTVNIPDLLRYSMRSWQGCAVAREHFAHPIPHIRAIDIDPRRPLPMADAIDAAGLTEVLVIEGDPPADMGHRTYPVTSLEIIRKFRREMPHVTVWAGLDPYRQSFARERDYAEAKLEAGAVGLFTQPFFDVRMLEVWSELLPDAQVFWGATSVTSESSLSYWQNRNKAVFPKGFQPTLDWNRQFARELLAFARATGSHAYFMPVRVSVESYLSGVLTGE</sequence>
<evidence type="ECO:0000256" key="5">
    <source>
        <dbReference type="ARBA" id="ARBA00023002"/>
    </source>
</evidence>
<dbReference type="AlphaFoldDB" id="A0A917P601"/>
<evidence type="ECO:0000256" key="3">
    <source>
        <dbReference type="ARBA" id="ARBA00022630"/>
    </source>
</evidence>
<evidence type="ECO:0000256" key="4">
    <source>
        <dbReference type="ARBA" id="ARBA00022827"/>
    </source>
</evidence>
<evidence type="ECO:0000256" key="2">
    <source>
        <dbReference type="ARBA" id="ARBA00004777"/>
    </source>
</evidence>
<evidence type="ECO:0000313" key="7">
    <source>
        <dbReference type="EMBL" id="GGJ63476.1"/>
    </source>
</evidence>
<dbReference type="InterPro" id="IPR003171">
    <property type="entry name" value="Mehydrof_redctse-like"/>
</dbReference>
<name>A0A917P601_9DEIO</name>
<comment type="similarity">
    <text evidence="6">Belongs to the methylenetetrahydrofolate reductase family.</text>
</comment>
<dbReference type="SUPFAM" id="SSF51730">
    <property type="entry name" value="FAD-linked oxidoreductase"/>
    <property type="match status" value="1"/>
</dbReference>
<protein>
    <recommendedName>
        <fullName evidence="6">Methylenetetrahydrofolate reductase</fullName>
    </recommendedName>
</protein>
<reference evidence="7" key="2">
    <citation type="submission" date="2020-09" db="EMBL/GenBank/DDBJ databases">
        <authorList>
            <person name="Sun Q."/>
            <person name="Ohkuma M."/>
        </authorList>
    </citation>
    <scope>NUCLEOTIDE SEQUENCE</scope>
    <source>
        <strain evidence="7">JCM 14371</strain>
    </source>
</reference>